<feature type="compositionally biased region" description="Acidic residues" evidence="1">
    <location>
        <begin position="71"/>
        <end position="94"/>
    </location>
</feature>
<evidence type="ECO:0000313" key="3">
    <source>
        <dbReference type="Proteomes" id="UP000036403"/>
    </source>
</evidence>
<evidence type="ECO:0000256" key="1">
    <source>
        <dbReference type="SAM" id="MobiDB-lite"/>
    </source>
</evidence>
<name>A0A0J7JUW0_LASNI</name>
<gene>
    <name evidence="2" type="ORF">RF55_24395</name>
</gene>
<organism evidence="2 3">
    <name type="scientific">Lasius niger</name>
    <name type="common">Black garden ant</name>
    <dbReference type="NCBI Taxonomy" id="67767"/>
    <lineage>
        <taxon>Eukaryota</taxon>
        <taxon>Metazoa</taxon>
        <taxon>Ecdysozoa</taxon>
        <taxon>Arthropoda</taxon>
        <taxon>Hexapoda</taxon>
        <taxon>Insecta</taxon>
        <taxon>Pterygota</taxon>
        <taxon>Neoptera</taxon>
        <taxon>Endopterygota</taxon>
        <taxon>Hymenoptera</taxon>
        <taxon>Apocrita</taxon>
        <taxon>Aculeata</taxon>
        <taxon>Formicoidea</taxon>
        <taxon>Formicidae</taxon>
        <taxon>Formicinae</taxon>
        <taxon>Lasius</taxon>
        <taxon>Lasius</taxon>
    </lineage>
</organism>
<dbReference type="AlphaFoldDB" id="A0A0J7JUW0"/>
<sequence>MRLTPDTLYIVNTPINVVHTDLVSIHYGPSALSYNKTWAAAYMYIIFDTLHEAISEFAFRGQLLLLRREDGGEEEDGEVEEEEKEEEEEVEAGVEAEAKEIKA</sequence>
<dbReference type="Proteomes" id="UP000036403">
    <property type="component" value="Unassembled WGS sequence"/>
</dbReference>
<keyword evidence="3" id="KW-1185">Reference proteome</keyword>
<feature type="region of interest" description="Disordered" evidence="1">
    <location>
        <begin position="70"/>
        <end position="103"/>
    </location>
</feature>
<comment type="caution">
    <text evidence="2">The sequence shown here is derived from an EMBL/GenBank/DDBJ whole genome shotgun (WGS) entry which is preliminary data.</text>
</comment>
<proteinExistence type="predicted"/>
<evidence type="ECO:0000313" key="2">
    <source>
        <dbReference type="EMBL" id="KMQ82043.1"/>
    </source>
</evidence>
<dbReference type="PaxDb" id="67767-A0A0J7JUW0"/>
<protein>
    <submittedName>
        <fullName evidence="2">Uncharacterized protein</fullName>
    </submittedName>
</protein>
<reference evidence="2 3" key="1">
    <citation type="submission" date="2015-04" db="EMBL/GenBank/DDBJ databases">
        <title>Lasius niger genome sequencing.</title>
        <authorList>
            <person name="Konorov E.A."/>
            <person name="Nikitin M.A."/>
            <person name="Kirill M.V."/>
            <person name="Chang P."/>
        </authorList>
    </citation>
    <scope>NUCLEOTIDE SEQUENCE [LARGE SCALE GENOMIC DNA]</scope>
    <source>
        <tissue evidence="2">Whole</tissue>
    </source>
</reference>
<dbReference type="EMBL" id="LBMM01029002">
    <property type="protein sequence ID" value="KMQ82043.1"/>
    <property type="molecule type" value="Genomic_DNA"/>
</dbReference>
<accession>A0A0J7JUW0</accession>